<dbReference type="Pfam" id="PF00248">
    <property type="entry name" value="Aldo_ket_red"/>
    <property type="match status" value="1"/>
</dbReference>
<comment type="similarity">
    <text evidence="1">Belongs to the aldo/keto reductase family.</text>
</comment>
<dbReference type="InterPro" id="IPR044494">
    <property type="entry name" value="AKR3C2/3"/>
</dbReference>
<keyword evidence="3" id="KW-0560">Oxidoreductase</keyword>
<accession>A0ABR3A0A4</accession>
<dbReference type="Gene3D" id="3.20.20.100">
    <property type="entry name" value="NADP-dependent oxidoreductase domain"/>
    <property type="match status" value="1"/>
</dbReference>
<dbReference type="PROSITE" id="PS00062">
    <property type="entry name" value="ALDOKETO_REDUCTASE_2"/>
    <property type="match status" value="1"/>
</dbReference>
<evidence type="ECO:0000259" key="4">
    <source>
        <dbReference type="Pfam" id="PF00248"/>
    </source>
</evidence>
<keyword evidence="2" id="KW-0521">NADP</keyword>
<name>A0ABR3A0A4_9AGAR</name>
<dbReference type="SUPFAM" id="SSF51430">
    <property type="entry name" value="NAD(P)-linked oxidoreductase"/>
    <property type="match status" value="1"/>
</dbReference>
<comment type="caution">
    <text evidence="5">The sequence shown here is derived from an EMBL/GenBank/DDBJ whole genome shotgun (WGS) entry which is preliminary data.</text>
</comment>
<dbReference type="InterPro" id="IPR018170">
    <property type="entry name" value="Aldo/ket_reductase_CS"/>
</dbReference>
<evidence type="ECO:0000256" key="1">
    <source>
        <dbReference type="ARBA" id="ARBA00007905"/>
    </source>
</evidence>
<dbReference type="InterPro" id="IPR020471">
    <property type="entry name" value="AKR"/>
</dbReference>
<protein>
    <recommendedName>
        <fullName evidence="4">NADP-dependent oxidoreductase domain-containing protein</fullName>
    </recommendedName>
</protein>
<dbReference type="Proteomes" id="UP001437256">
    <property type="component" value="Unassembled WGS sequence"/>
</dbReference>
<proteinExistence type="inferred from homology"/>
<sequence>MSQQPTITLNDNVQIPWIGFGTGTALYKQDAKNSIVTAIRAGVRHLDGAQIYENEDSLGAGIKESGIPRSELFVTTKLHPNLDKGDTPKSKLVESLKKLGLDYVDLYLIHSPHVARAQGNLQDLWKGMEEVKKEGLAKSIGVSNFDVDALKEVVQVATVVPSANQIEFHPYVWNKVKPIYEYAKEKGITIESYGGLVPVTKAPGGPLDPVLEKIAQRLSKESGKTVSAGHILTKWQIQKGIVVVTTSSKESRIKETLEIRALPDLTSDEIREIEVEGSKIHKRVYMQQAFKD</sequence>
<dbReference type="CDD" id="cd19120">
    <property type="entry name" value="AKR_AKR3C2-3"/>
    <property type="match status" value="1"/>
</dbReference>
<dbReference type="PANTHER" id="PTHR43827:SF3">
    <property type="entry name" value="NADP-DEPENDENT OXIDOREDUCTASE DOMAIN-CONTAINING PROTEIN"/>
    <property type="match status" value="1"/>
</dbReference>
<organism evidence="5 6">
    <name type="scientific">Marasmius tenuissimus</name>
    <dbReference type="NCBI Taxonomy" id="585030"/>
    <lineage>
        <taxon>Eukaryota</taxon>
        <taxon>Fungi</taxon>
        <taxon>Dikarya</taxon>
        <taxon>Basidiomycota</taxon>
        <taxon>Agaricomycotina</taxon>
        <taxon>Agaricomycetes</taxon>
        <taxon>Agaricomycetidae</taxon>
        <taxon>Agaricales</taxon>
        <taxon>Marasmiineae</taxon>
        <taxon>Marasmiaceae</taxon>
        <taxon>Marasmius</taxon>
    </lineage>
</organism>
<feature type="domain" description="NADP-dependent oxidoreductase" evidence="4">
    <location>
        <begin position="20"/>
        <end position="274"/>
    </location>
</feature>
<gene>
    <name evidence="5" type="ORF">AAF712_006502</name>
</gene>
<evidence type="ECO:0000256" key="3">
    <source>
        <dbReference type="ARBA" id="ARBA00023002"/>
    </source>
</evidence>
<dbReference type="EMBL" id="JBBXMP010000035">
    <property type="protein sequence ID" value="KAL0066459.1"/>
    <property type="molecule type" value="Genomic_DNA"/>
</dbReference>
<dbReference type="PIRSF" id="PIRSF000097">
    <property type="entry name" value="AKR"/>
    <property type="match status" value="1"/>
</dbReference>
<evidence type="ECO:0000313" key="5">
    <source>
        <dbReference type="EMBL" id="KAL0066459.1"/>
    </source>
</evidence>
<reference evidence="5 6" key="1">
    <citation type="submission" date="2024-05" db="EMBL/GenBank/DDBJ databases">
        <title>A draft genome resource for the thread blight pathogen Marasmius tenuissimus strain MS-2.</title>
        <authorList>
            <person name="Yulfo-Soto G.E."/>
            <person name="Baruah I.K."/>
            <person name="Amoako-Attah I."/>
            <person name="Bukari Y."/>
            <person name="Meinhardt L.W."/>
            <person name="Bailey B.A."/>
            <person name="Cohen S.P."/>
        </authorList>
    </citation>
    <scope>NUCLEOTIDE SEQUENCE [LARGE SCALE GENOMIC DNA]</scope>
    <source>
        <strain evidence="5 6">MS-2</strain>
    </source>
</reference>
<dbReference type="InterPro" id="IPR023210">
    <property type="entry name" value="NADP_OxRdtase_dom"/>
</dbReference>
<dbReference type="PRINTS" id="PR00069">
    <property type="entry name" value="ALDKETRDTASE"/>
</dbReference>
<dbReference type="PANTHER" id="PTHR43827">
    <property type="entry name" value="2,5-DIKETO-D-GLUCONIC ACID REDUCTASE"/>
    <property type="match status" value="1"/>
</dbReference>
<evidence type="ECO:0000313" key="6">
    <source>
        <dbReference type="Proteomes" id="UP001437256"/>
    </source>
</evidence>
<dbReference type="InterPro" id="IPR036812">
    <property type="entry name" value="NAD(P)_OxRdtase_dom_sf"/>
</dbReference>
<evidence type="ECO:0000256" key="2">
    <source>
        <dbReference type="ARBA" id="ARBA00022857"/>
    </source>
</evidence>
<keyword evidence="6" id="KW-1185">Reference proteome</keyword>